<evidence type="ECO:0000313" key="1">
    <source>
        <dbReference type="EMBL" id="GAA0573129.1"/>
    </source>
</evidence>
<accession>A0ABP3PWN6</accession>
<sequence length="549" mass="60697">MAQIDFRTDPGRYRHWKLRFDGPVAHLIMDVDPDAGLFEGYELKLNSYDLGVDIELADAVQRLRFEHPEVGAVVIRSAKENVFCAGANIRMLGKASHGHKVNFCKFTNETRCAIEDATEHSGQAYLCAVNGTAAGGGYELAVATDHIMLIDDRRSTVSLPETPLLAVLPGTGGLTRVTDKRKVRRDLADVFCSIEEGVRGRRAVEWRLVDEVVPPSAWEKRVEERAAEIAARSDRPRDAKGVALTPLERRTEENGVFYGFVSVEMDRAARRATVTVSGPGGGAPASLEAARSAEFWPLRMARELDDAILHLRLNEPELGLLLLRTQGDAAEVMAHDAFLEEYEDDWFVREVRLNLKRVLKRIDVTSRSLIAQIEPGSCFAGTLAELAFAADRAVMLSGAREGDNRPPAALSLSPLNFGAYPMANGLTRLQTRFYGEPEGVDRARGKVGEALEAEDAEALGLVTFAYDETDWDDEVRIMLEERASFSPDALTGMEANLRFVGPETMETRIFGRLTAWQNWIFQRPNSVGEQGALKLYGSGVQPSFDRGRV</sequence>
<dbReference type="SUPFAM" id="SSF52096">
    <property type="entry name" value="ClpP/crotonase"/>
    <property type="match status" value="2"/>
</dbReference>
<keyword evidence="2" id="KW-1185">Reference proteome</keyword>
<dbReference type="NCBIfam" id="TIGR03222">
    <property type="entry name" value="benzo_boxC"/>
    <property type="match status" value="1"/>
</dbReference>
<dbReference type="InterPro" id="IPR029045">
    <property type="entry name" value="ClpP/crotonase-like_dom_sf"/>
</dbReference>
<dbReference type="Pfam" id="PF00378">
    <property type="entry name" value="ECH_1"/>
    <property type="match status" value="1"/>
</dbReference>
<protein>
    <submittedName>
        <fullName evidence="1">2,3-epoxybenzoyl-CoA dihydrolase</fullName>
    </submittedName>
</protein>
<comment type="caution">
    <text evidence="1">The sequence shown here is derived from an EMBL/GenBank/DDBJ whole genome shotgun (WGS) entry which is preliminary data.</text>
</comment>
<dbReference type="PANTHER" id="PTHR11941:SF54">
    <property type="entry name" value="ENOYL-COA HYDRATASE, MITOCHONDRIAL"/>
    <property type="match status" value="1"/>
</dbReference>
<organism evidence="1 2">
    <name type="scientific">Craurococcus roseus</name>
    <dbReference type="NCBI Taxonomy" id="77585"/>
    <lineage>
        <taxon>Bacteria</taxon>
        <taxon>Pseudomonadati</taxon>
        <taxon>Pseudomonadota</taxon>
        <taxon>Alphaproteobacteria</taxon>
        <taxon>Acetobacterales</taxon>
        <taxon>Acetobacteraceae</taxon>
        <taxon>Craurococcus</taxon>
    </lineage>
</organism>
<dbReference type="RefSeq" id="WP_343894033.1">
    <property type="nucleotide sequence ID" value="NZ_BAAAFZ010000008.1"/>
</dbReference>
<dbReference type="EMBL" id="BAAAFZ010000008">
    <property type="protein sequence ID" value="GAA0573129.1"/>
    <property type="molecule type" value="Genomic_DNA"/>
</dbReference>
<dbReference type="Proteomes" id="UP001501588">
    <property type="component" value="Unassembled WGS sequence"/>
</dbReference>
<dbReference type="InterPro" id="IPR001753">
    <property type="entry name" value="Enoyl-CoA_hydra/iso"/>
</dbReference>
<name>A0ABP3PWN6_9PROT</name>
<dbReference type="InterPro" id="IPR017633">
    <property type="entry name" value="Benz-CoA_dihydrodiol_lyase"/>
</dbReference>
<dbReference type="Gene3D" id="3.90.226.10">
    <property type="entry name" value="2-enoyl-CoA Hydratase, Chain A, domain 1"/>
    <property type="match status" value="2"/>
</dbReference>
<proteinExistence type="predicted"/>
<dbReference type="PANTHER" id="PTHR11941">
    <property type="entry name" value="ENOYL-COA HYDRATASE-RELATED"/>
    <property type="match status" value="1"/>
</dbReference>
<reference evidence="2" key="1">
    <citation type="journal article" date="2019" name="Int. J. Syst. Evol. Microbiol.">
        <title>The Global Catalogue of Microorganisms (GCM) 10K type strain sequencing project: providing services to taxonomists for standard genome sequencing and annotation.</title>
        <authorList>
            <consortium name="The Broad Institute Genomics Platform"/>
            <consortium name="The Broad Institute Genome Sequencing Center for Infectious Disease"/>
            <person name="Wu L."/>
            <person name="Ma J."/>
        </authorList>
    </citation>
    <scope>NUCLEOTIDE SEQUENCE [LARGE SCALE GENOMIC DNA]</scope>
    <source>
        <strain evidence="2">JCM 9933</strain>
    </source>
</reference>
<gene>
    <name evidence="1" type="primary">boxC</name>
    <name evidence="1" type="ORF">GCM10009416_09750</name>
</gene>
<dbReference type="CDD" id="cd06558">
    <property type="entry name" value="crotonase-like"/>
    <property type="match status" value="1"/>
</dbReference>
<evidence type="ECO:0000313" key="2">
    <source>
        <dbReference type="Proteomes" id="UP001501588"/>
    </source>
</evidence>